<organism evidence="9 10">
    <name type="scientific">Fusibacter paucivorans</name>
    <dbReference type="NCBI Taxonomy" id="76009"/>
    <lineage>
        <taxon>Bacteria</taxon>
        <taxon>Bacillati</taxon>
        <taxon>Bacillota</taxon>
        <taxon>Clostridia</taxon>
        <taxon>Eubacteriales</taxon>
        <taxon>Eubacteriales Family XII. Incertae Sedis</taxon>
        <taxon>Fusibacter</taxon>
    </lineage>
</organism>
<protein>
    <recommendedName>
        <fullName evidence="5">Exodeoxyribonuclease 7 large subunit</fullName>
        <ecNumber evidence="5">3.1.11.6</ecNumber>
    </recommendedName>
    <alternativeName>
        <fullName evidence="5">Exodeoxyribonuclease VII large subunit</fullName>
        <shortName evidence="5">Exonuclease VII large subunit</shortName>
    </alternativeName>
</protein>
<evidence type="ECO:0000313" key="10">
    <source>
        <dbReference type="Proteomes" id="UP000746471"/>
    </source>
</evidence>
<feature type="domain" description="Exonuclease VII large subunit C-terminal" evidence="7">
    <location>
        <begin position="125"/>
        <end position="329"/>
    </location>
</feature>
<dbReference type="InterPro" id="IPR025824">
    <property type="entry name" value="OB-fold_nuc-bd_dom"/>
</dbReference>
<keyword evidence="4 5" id="KW-0269">Exonuclease</keyword>
<dbReference type="HAMAP" id="MF_00378">
    <property type="entry name" value="Exonuc_7_L"/>
    <property type="match status" value="1"/>
</dbReference>
<accession>A0ABS5PNF3</accession>
<dbReference type="InterPro" id="IPR020579">
    <property type="entry name" value="Exonuc_VII_lsu_C"/>
</dbReference>
<dbReference type="InterPro" id="IPR003753">
    <property type="entry name" value="Exonuc_VII_L"/>
</dbReference>
<keyword evidence="3 5" id="KW-0378">Hydrolase</keyword>
<keyword evidence="2 5" id="KW-0540">Nuclease</keyword>
<evidence type="ECO:0000313" key="9">
    <source>
        <dbReference type="EMBL" id="MBS7526703.1"/>
    </source>
</evidence>
<sequence>MLKMRSFSVTEVNQYIKRILAADPILRQMIVEGEISNLTKHRSGHYYFTLKDDQSKMSCVMFANQVATLTFSPENGDKIAVKGQISVYERDGRYQLYVYDMEKKGLGALHVAFEKLKKELAAEGYFDAKYKKTLPAYPARIGVVTSPTGAAIRDIIAVYNRRSPLSELIIYPVRVQGAFSKDELCDAIEYFNKRDDIALIILARGGGSIEELWSFNERAVAEAIFRSKIPVVTGIGHEIDFTIADFVADLRTATPSAAAEVVIKSKVEIKMALNRLMMQMAHAAEMQLETNSMRLKNLSPVSMARRYRLQIEHQREMLMGIRQQMASQMQWTVKHDFERLDHIGQKLHALSPFQTLNRGYAVVTTAQHAVQSIADVNVGDSIVVKIHDGNISATVDHLESVTEDLTVAQNGPAALPPKD</sequence>
<comment type="caution">
    <text evidence="9">The sequence shown here is derived from an EMBL/GenBank/DDBJ whole genome shotgun (WGS) entry which is preliminary data.</text>
</comment>
<proteinExistence type="inferred from homology"/>
<evidence type="ECO:0000259" key="7">
    <source>
        <dbReference type="Pfam" id="PF02601"/>
    </source>
</evidence>
<dbReference type="Gene3D" id="2.40.50.1010">
    <property type="match status" value="1"/>
</dbReference>
<feature type="domain" description="OB-fold nucleic acid binding" evidence="8">
    <location>
        <begin position="7"/>
        <end position="102"/>
    </location>
</feature>
<evidence type="ECO:0000259" key="8">
    <source>
        <dbReference type="Pfam" id="PF13742"/>
    </source>
</evidence>
<evidence type="ECO:0000256" key="3">
    <source>
        <dbReference type="ARBA" id="ARBA00022801"/>
    </source>
</evidence>
<gene>
    <name evidence="5" type="primary">xseA</name>
    <name evidence="9" type="ORF">KHM83_08440</name>
</gene>
<name>A0ABS5PNF3_9FIRM</name>
<keyword evidence="10" id="KW-1185">Reference proteome</keyword>
<evidence type="ECO:0000256" key="1">
    <source>
        <dbReference type="ARBA" id="ARBA00022490"/>
    </source>
</evidence>
<dbReference type="Proteomes" id="UP000746471">
    <property type="component" value="Unassembled WGS sequence"/>
</dbReference>
<evidence type="ECO:0000256" key="4">
    <source>
        <dbReference type="ARBA" id="ARBA00022839"/>
    </source>
</evidence>
<evidence type="ECO:0000256" key="2">
    <source>
        <dbReference type="ARBA" id="ARBA00022722"/>
    </source>
</evidence>
<comment type="similarity">
    <text evidence="5 6">Belongs to the XseA family.</text>
</comment>
<comment type="function">
    <text evidence="5">Bidirectionally degrades single-stranded DNA into large acid-insoluble oligonucleotides, which are then degraded further into small acid-soluble oligonucleotides.</text>
</comment>
<reference evidence="9 10" key="1">
    <citation type="submission" date="2021-05" db="EMBL/GenBank/DDBJ databases">
        <title>Fusibacter ferrireducens sp. nov., an anaerobic, sulfur- and Fe-reducing bacterium isolated from the mangrove sediment.</title>
        <authorList>
            <person name="Qiu D."/>
        </authorList>
    </citation>
    <scope>NUCLEOTIDE SEQUENCE [LARGE SCALE GENOMIC DNA]</scope>
    <source>
        <strain evidence="9 10">DSM 12116</strain>
    </source>
</reference>
<comment type="catalytic activity">
    <reaction evidence="5 6">
        <text>Exonucleolytic cleavage in either 5'- to 3'- or 3'- to 5'-direction to yield nucleoside 5'-phosphates.</text>
        <dbReference type="EC" id="3.1.11.6"/>
    </reaction>
</comment>
<dbReference type="Pfam" id="PF13742">
    <property type="entry name" value="tRNA_anti_2"/>
    <property type="match status" value="1"/>
</dbReference>
<dbReference type="NCBIfam" id="TIGR00237">
    <property type="entry name" value="xseA"/>
    <property type="match status" value="1"/>
</dbReference>
<dbReference type="EMBL" id="JAHBCL010000012">
    <property type="protein sequence ID" value="MBS7526703.1"/>
    <property type="molecule type" value="Genomic_DNA"/>
</dbReference>
<dbReference type="PANTHER" id="PTHR30008:SF0">
    <property type="entry name" value="EXODEOXYRIBONUCLEASE 7 LARGE SUBUNIT"/>
    <property type="match status" value="1"/>
</dbReference>
<evidence type="ECO:0000256" key="5">
    <source>
        <dbReference type="HAMAP-Rule" id="MF_00378"/>
    </source>
</evidence>
<keyword evidence="1 5" id="KW-0963">Cytoplasm</keyword>
<dbReference type="GO" id="GO:0008855">
    <property type="term" value="F:exodeoxyribonuclease VII activity"/>
    <property type="evidence" value="ECO:0007669"/>
    <property type="project" value="UniProtKB-EC"/>
</dbReference>
<comment type="subcellular location">
    <subcellularLocation>
        <location evidence="5 6">Cytoplasm</location>
    </subcellularLocation>
</comment>
<dbReference type="CDD" id="cd04489">
    <property type="entry name" value="ExoVII_LU_OBF"/>
    <property type="match status" value="1"/>
</dbReference>
<dbReference type="EC" id="3.1.11.6" evidence="5"/>
<evidence type="ECO:0000256" key="6">
    <source>
        <dbReference type="RuleBase" id="RU004355"/>
    </source>
</evidence>
<dbReference type="Pfam" id="PF02601">
    <property type="entry name" value="Exonuc_VII_L"/>
    <property type="match status" value="1"/>
</dbReference>
<comment type="subunit">
    <text evidence="5">Heterooligomer composed of large and small subunits.</text>
</comment>
<dbReference type="PANTHER" id="PTHR30008">
    <property type="entry name" value="EXODEOXYRIBONUCLEASE 7 LARGE SUBUNIT"/>
    <property type="match status" value="1"/>
</dbReference>